<dbReference type="Pfam" id="PF10140">
    <property type="entry name" value="YukC"/>
    <property type="match status" value="1"/>
</dbReference>
<organism evidence="4 5">
    <name type="scientific">Listeria booriae</name>
    <dbReference type="NCBI Taxonomy" id="1552123"/>
    <lineage>
        <taxon>Bacteria</taxon>
        <taxon>Bacillati</taxon>
        <taxon>Bacillota</taxon>
        <taxon>Bacilli</taxon>
        <taxon>Bacillales</taxon>
        <taxon>Listeriaceae</taxon>
        <taxon>Listeria</taxon>
    </lineage>
</organism>
<keyword evidence="3" id="KW-0812">Transmembrane</keyword>
<name>A0A7X1CI61_9LIST</name>
<dbReference type="InterPro" id="IPR042565">
    <property type="entry name" value="T7SS_EssB_C"/>
</dbReference>
<accession>A0A7X1CI61</accession>
<dbReference type="EMBL" id="JAARUV010000002">
    <property type="protein sequence ID" value="MBC1778677.1"/>
    <property type="molecule type" value="Genomic_DNA"/>
</dbReference>
<feature type="region of interest" description="Disordered" evidence="2">
    <location>
        <begin position="379"/>
        <end position="404"/>
    </location>
</feature>
<reference evidence="4 5" key="1">
    <citation type="submission" date="2020-03" db="EMBL/GenBank/DDBJ databases">
        <title>Soil Listeria distribution.</title>
        <authorList>
            <person name="Liao J."/>
            <person name="Wiedmann M."/>
        </authorList>
    </citation>
    <scope>NUCLEOTIDE SEQUENCE [LARGE SCALE GENOMIC DNA]</scope>
    <source>
        <strain evidence="4 5">FSL L7-1017</strain>
    </source>
</reference>
<feature type="transmembrane region" description="Helical" evidence="3">
    <location>
        <begin position="218"/>
        <end position="239"/>
    </location>
</feature>
<evidence type="ECO:0000256" key="1">
    <source>
        <dbReference type="ARBA" id="ARBA00010163"/>
    </source>
</evidence>
<feature type="compositionally biased region" description="Low complexity" evidence="2">
    <location>
        <begin position="387"/>
        <end position="404"/>
    </location>
</feature>
<dbReference type="AlphaFoldDB" id="A0A7X1CI61"/>
<gene>
    <name evidence="4" type="primary">essB</name>
    <name evidence="4" type="ORF">HCA46_07510</name>
</gene>
<dbReference type="InterPro" id="IPR018778">
    <property type="entry name" value="T7SS_EssB"/>
</dbReference>
<dbReference type="NCBIfam" id="TIGR03926">
    <property type="entry name" value="T7_EssB"/>
    <property type="match status" value="1"/>
</dbReference>
<comment type="similarity">
    <text evidence="1">Belongs to the EssB family.</text>
</comment>
<comment type="caution">
    <text evidence="4">The sequence shown here is derived from an EMBL/GenBank/DDBJ whole genome shotgun (WGS) entry which is preliminary data.</text>
</comment>
<dbReference type="RefSeq" id="WP_185494811.1">
    <property type="nucleotide sequence ID" value="NZ_JAARUV010000002.1"/>
</dbReference>
<keyword evidence="3" id="KW-1133">Transmembrane helix</keyword>
<dbReference type="Gene3D" id="1.10.510.10">
    <property type="entry name" value="Transferase(Phosphotransferase) domain 1"/>
    <property type="match status" value="1"/>
</dbReference>
<sequence length="404" mass="46490">MEKKMKFGDLTITMQYNEETKNPFIRIDKADVRVNDPRLLALMNEANDYFVYQEVVEHEDYYIFEYEITDTDRAWNQVETLYYHDQLRLFINANRLSETLHGRLNVVMHPDNLIYDENLLPYALYRGFAGSIEPVEMSSDDYLKQYQCLIISTLGTKYTFEQLFEGCLPLAKENNFIRDIANASSLEGVLDILQEAYDSEKKRVDNTMKLVPKKRHSLFVRLTILFAVLFLVLAIPLTYMSVVMVPYQSNLLTANEAYLSNDYELVIAKLASQNASSLPQASKYELAYAYLQGETLSQEQLTNIMNSISLKSDERVLLYWIYNGQGKYEESLDLAKALGDEQLIIYGIYKNIEAINNNKSLSGADKETKLKELNSSLEEHKKSFLGTETTSTENTTTPSTTNEE</sequence>
<keyword evidence="3" id="KW-0472">Membrane</keyword>
<dbReference type="Gene3D" id="1.25.40.680">
    <property type="entry name" value="Type VII secretion system EssB, C-terminal-like domain"/>
    <property type="match status" value="1"/>
</dbReference>
<evidence type="ECO:0000313" key="4">
    <source>
        <dbReference type="EMBL" id="MBC1778677.1"/>
    </source>
</evidence>
<evidence type="ECO:0000313" key="5">
    <source>
        <dbReference type="Proteomes" id="UP000547643"/>
    </source>
</evidence>
<evidence type="ECO:0000256" key="2">
    <source>
        <dbReference type="SAM" id="MobiDB-lite"/>
    </source>
</evidence>
<proteinExistence type="inferred from homology"/>
<protein>
    <submittedName>
        <fullName evidence="4">Type VII secretion protein EssB</fullName>
    </submittedName>
</protein>
<evidence type="ECO:0000256" key="3">
    <source>
        <dbReference type="SAM" id="Phobius"/>
    </source>
</evidence>
<dbReference type="Proteomes" id="UP000547643">
    <property type="component" value="Unassembled WGS sequence"/>
</dbReference>